<dbReference type="AlphaFoldDB" id="A0A4U6UA81"/>
<name>A0A4U6UA81_SETVI</name>
<keyword evidence="2" id="KW-1185">Reference proteome</keyword>
<dbReference type="Proteomes" id="UP000298652">
    <property type="component" value="Chromosome 6"/>
</dbReference>
<reference evidence="1" key="1">
    <citation type="submission" date="2019-03" db="EMBL/GenBank/DDBJ databases">
        <title>WGS assembly of Setaria viridis.</title>
        <authorList>
            <person name="Huang P."/>
            <person name="Jenkins J."/>
            <person name="Grimwood J."/>
            <person name="Barry K."/>
            <person name="Healey A."/>
            <person name="Mamidi S."/>
            <person name="Sreedasyam A."/>
            <person name="Shu S."/>
            <person name="Feldman M."/>
            <person name="Wu J."/>
            <person name="Yu Y."/>
            <person name="Chen C."/>
            <person name="Johnson J."/>
            <person name="Rokhsar D."/>
            <person name="Baxter I."/>
            <person name="Schmutz J."/>
            <person name="Brutnell T."/>
            <person name="Kellogg E."/>
        </authorList>
    </citation>
    <scope>NUCLEOTIDE SEQUENCE [LARGE SCALE GENOMIC DNA]</scope>
</reference>
<evidence type="ECO:0000313" key="2">
    <source>
        <dbReference type="Proteomes" id="UP000298652"/>
    </source>
</evidence>
<organism evidence="1 2">
    <name type="scientific">Setaria viridis</name>
    <name type="common">Green bristlegrass</name>
    <name type="synonym">Setaria italica subsp. viridis</name>
    <dbReference type="NCBI Taxonomy" id="4556"/>
    <lineage>
        <taxon>Eukaryota</taxon>
        <taxon>Viridiplantae</taxon>
        <taxon>Streptophyta</taxon>
        <taxon>Embryophyta</taxon>
        <taxon>Tracheophyta</taxon>
        <taxon>Spermatophyta</taxon>
        <taxon>Magnoliopsida</taxon>
        <taxon>Liliopsida</taxon>
        <taxon>Poales</taxon>
        <taxon>Poaceae</taxon>
        <taxon>PACMAD clade</taxon>
        <taxon>Panicoideae</taxon>
        <taxon>Panicodae</taxon>
        <taxon>Paniceae</taxon>
        <taxon>Cenchrinae</taxon>
        <taxon>Setaria</taxon>
    </lineage>
</organism>
<dbReference type="Gramene" id="TKW10379">
    <property type="protein sequence ID" value="TKW10379"/>
    <property type="gene ID" value="SEVIR_6G160725v2"/>
</dbReference>
<evidence type="ECO:0000313" key="1">
    <source>
        <dbReference type="EMBL" id="TKW10379.1"/>
    </source>
</evidence>
<protein>
    <submittedName>
        <fullName evidence="1">Uncharacterized protein</fullName>
    </submittedName>
</protein>
<sequence length="113" mass="12266">MKFVAPCVGSNFLVPKRPSKRAFAGYNSSNGDMSATGRSLEQFRASVVGGLACKLLLQTVAVQLWLGERCASDDWSCHVLIHCSLLRVAPNWAAWSPVEPSKSEKGSDATRRV</sequence>
<accession>A0A4U6UA81</accession>
<proteinExistence type="predicted"/>
<dbReference type="OMA" id="RCASDDW"/>
<dbReference type="EMBL" id="CM016557">
    <property type="protein sequence ID" value="TKW10379.1"/>
    <property type="molecule type" value="Genomic_DNA"/>
</dbReference>
<gene>
    <name evidence="1" type="ORF">SEVIR_6G160725v2</name>
</gene>